<comment type="caution">
    <text evidence="1">The sequence shown here is derived from an EMBL/GenBank/DDBJ whole genome shotgun (WGS) entry which is preliminary data.</text>
</comment>
<keyword evidence="2" id="KW-1185">Reference proteome</keyword>
<dbReference type="STRING" id="1566387.QV13_27575"/>
<accession>A0A1C2DF33</accession>
<dbReference type="EMBL" id="MDEO01000036">
    <property type="protein sequence ID" value="OCX13275.1"/>
    <property type="molecule type" value="Genomic_DNA"/>
</dbReference>
<gene>
    <name evidence="1" type="ORF">QV13_27575</name>
</gene>
<dbReference type="Proteomes" id="UP000094412">
    <property type="component" value="Unassembled WGS sequence"/>
</dbReference>
<protein>
    <submittedName>
        <fullName evidence="1">Uncharacterized protein</fullName>
    </submittedName>
</protein>
<reference evidence="1 2" key="1">
    <citation type="submission" date="2016-08" db="EMBL/GenBank/DDBJ databases">
        <title>Whole genome sequence of Mesorhizobium sp. strain UASWS1009 isolated from industrial sewage.</title>
        <authorList>
            <person name="Crovadore J."/>
            <person name="Calmin G."/>
            <person name="Chablais R."/>
            <person name="Cochard B."/>
            <person name="Lefort F."/>
        </authorList>
    </citation>
    <scope>NUCLEOTIDE SEQUENCE [LARGE SCALE GENOMIC DNA]</scope>
    <source>
        <strain evidence="1 2">UASWS1009</strain>
    </source>
</reference>
<proteinExistence type="predicted"/>
<evidence type="ECO:0000313" key="2">
    <source>
        <dbReference type="Proteomes" id="UP000094412"/>
    </source>
</evidence>
<dbReference type="RefSeq" id="WP_024923082.1">
    <property type="nucleotide sequence ID" value="NZ_MDEO01000036.1"/>
</dbReference>
<name>A0A1C2DF33_9HYPH</name>
<organism evidence="1 2">
    <name type="scientific">Mesorhizobium hungaricum</name>
    <dbReference type="NCBI Taxonomy" id="1566387"/>
    <lineage>
        <taxon>Bacteria</taxon>
        <taxon>Pseudomonadati</taxon>
        <taxon>Pseudomonadota</taxon>
        <taxon>Alphaproteobacteria</taxon>
        <taxon>Hyphomicrobiales</taxon>
        <taxon>Phyllobacteriaceae</taxon>
        <taxon>Mesorhizobium</taxon>
    </lineage>
</organism>
<dbReference type="AlphaFoldDB" id="A0A1C2DF33"/>
<evidence type="ECO:0000313" key="1">
    <source>
        <dbReference type="EMBL" id="OCX13275.1"/>
    </source>
</evidence>
<sequence>MSRIFAGAGRHLDDIDPKRDRHGAVKATREVLLKSEGQRNFMSMMGCRFWRTPSQERLFT</sequence>